<name>A0A4D9CR87_9STRA</name>
<feature type="compositionally biased region" description="Basic and acidic residues" evidence="1">
    <location>
        <begin position="11"/>
        <end position="25"/>
    </location>
</feature>
<dbReference type="AlphaFoldDB" id="A0A4D9CR87"/>
<feature type="compositionally biased region" description="Basic residues" evidence="1">
    <location>
        <begin position="157"/>
        <end position="166"/>
    </location>
</feature>
<reference evidence="3 4" key="1">
    <citation type="submission" date="2019-01" db="EMBL/GenBank/DDBJ databases">
        <title>Nuclear Genome Assembly of the Microalgal Biofuel strain Nannochloropsis salina CCMP1776.</title>
        <authorList>
            <person name="Hovde B."/>
        </authorList>
    </citation>
    <scope>NUCLEOTIDE SEQUENCE [LARGE SCALE GENOMIC DNA]</scope>
    <source>
        <strain evidence="3 4">CCMP1776</strain>
    </source>
</reference>
<feature type="region of interest" description="Disordered" evidence="1">
    <location>
        <begin position="258"/>
        <end position="339"/>
    </location>
</feature>
<feature type="region of interest" description="Disordered" evidence="1">
    <location>
        <begin position="1"/>
        <end position="228"/>
    </location>
</feature>
<proteinExistence type="predicted"/>
<feature type="compositionally biased region" description="Basic and acidic residues" evidence="1">
    <location>
        <begin position="259"/>
        <end position="271"/>
    </location>
</feature>
<protein>
    <recommendedName>
        <fullName evidence="5">Man1/Src1 C-terminal domain-containing protein</fullName>
    </recommendedName>
</protein>
<accession>A0A4D9CR87</accession>
<evidence type="ECO:0000313" key="3">
    <source>
        <dbReference type="EMBL" id="TFJ81741.1"/>
    </source>
</evidence>
<comment type="caution">
    <text evidence="3">The sequence shown here is derived from an EMBL/GenBank/DDBJ whole genome shotgun (WGS) entry which is preliminary data.</text>
</comment>
<dbReference type="EMBL" id="SDOX01000122">
    <property type="protein sequence ID" value="TFJ81741.1"/>
    <property type="molecule type" value="Genomic_DNA"/>
</dbReference>
<feature type="compositionally biased region" description="Basic and acidic residues" evidence="1">
    <location>
        <begin position="111"/>
        <end position="122"/>
    </location>
</feature>
<organism evidence="3 4">
    <name type="scientific">Nannochloropsis salina CCMP1776</name>
    <dbReference type="NCBI Taxonomy" id="1027361"/>
    <lineage>
        <taxon>Eukaryota</taxon>
        <taxon>Sar</taxon>
        <taxon>Stramenopiles</taxon>
        <taxon>Ochrophyta</taxon>
        <taxon>Eustigmatophyceae</taxon>
        <taxon>Eustigmatales</taxon>
        <taxon>Monodopsidaceae</taxon>
        <taxon>Microchloropsis</taxon>
        <taxon>Microchloropsis salina</taxon>
    </lineage>
</organism>
<keyword evidence="2" id="KW-0812">Transmembrane</keyword>
<feature type="transmembrane region" description="Helical" evidence="2">
    <location>
        <begin position="400"/>
        <end position="421"/>
    </location>
</feature>
<feature type="transmembrane region" description="Helical" evidence="2">
    <location>
        <begin position="571"/>
        <end position="589"/>
    </location>
</feature>
<evidence type="ECO:0000313" key="4">
    <source>
        <dbReference type="Proteomes" id="UP000355283"/>
    </source>
</evidence>
<evidence type="ECO:0000256" key="2">
    <source>
        <dbReference type="SAM" id="Phobius"/>
    </source>
</evidence>
<sequence>MPLKKSALQLAREEGSRAVEQRTEARVAALPISQKRKSTSPSRTKVATRRRLSSPVARSRSHKINEANDMVEAGSGVDARLKVREQSSRDRTSLKRGSPGPAVGASDDQDGDHWSLRLREDGDSSGQSTRPSGAKKQRHEEEHEPLDAPSPPPSVSLRRRERRYKSGKSDSDREPAWEDFVDDRFYNEPSVSRASAGSGIDLDDRFNLPNPSPLVPSPAKAENTPSQRFSWDAGTACLASLPWRAEAWRRPQSGTKRVAFKDEVDSEEGTHKALSPTHQALSAGNPPPSSPTGRRAGGGREPDALTEGRASLGGSPSRGILKQASPRPRGASGQSRPSGRMSFLSLWRWRERGHGFSAHRISDPKQERPGRHSVEGSSLTSVWARLLSVGESLLAGARGLAILLLAVTLLVFWAASLLAVVRVGFRIWSRSECPPGQVRAGLFGLWGDCVVSQATVKKLVAAVRIRTVKDLCEDPWGATFAATGAGKGGPGKGPSLQSPPRYRTQDVWGSLGLYAYPWADLAVWGVEREWAGRDLQEDVRVHLRGRREVLRALWRQGALLCRGRYLLAEHWQLLLASSLLSLLLAWAYVSGRSRLVRRKQVERIKRVIVDLLIAEGELPPEHARLELLDNLKGEFRHLEISRSTVKTLWPAVVRAVEKDSRVTKAPRERHGRAIPHWVWLGKRLSRRMRHGAMGAAGFGVTGQVPGLPRARGQTVDDREAAAAVLI</sequence>
<dbReference type="Proteomes" id="UP000355283">
    <property type="component" value="Unassembled WGS sequence"/>
</dbReference>
<feature type="compositionally biased region" description="Basic and acidic residues" evidence="1">
    <location>
        <begin position="79"/>
        <end position="93"/>
    </location>
</feature>
<feature type="compositionally biased region" description="Basic and acidic residues" evidence="1">
    <location>
        <begin position="167"/>
        <end position="186"/>
    </location>
</feature>
<keyword evidence="2" id="KW-1133">Transmembrane helix</keyword>
<keyword evidence="2" id="KW-0472">Membrane</keyword>
<evidence type="ECO:0008006" key="5">
    <source>
        <dbReference type="Google" id="ProtNLM"/>
    </source>
</evidence>
<gene>
    <name evidence="3" type="ORF">NSK_006990</name>
</gene>
<evidence type="ECO:0000256" key="1">
    <source>
        <dbReference type="SAM" id="MobiDB-lite"/>
    </source>
</evidence>
<keyword evidence="4" id="KW-1185">Reference proteome</keyword>